<evidence type="ECO:0000313" key="2">
    <source>
        <dbReference type="EMBL" id="QCF40885.1"/>
    </source>
</evidence>
<feature type="signal peptide" evidence="1">
    <location>
        <begin position="1"/>
        <end position="20"/>
    </location>
</feature>
<evidence type="ECO:0000256" key="1">
    <source>
        <dbReference type="SAM" id="SignalP"/>
    </source>
</evidence>
<keyword evidence="1" id="KW-0732">Signal</keyword>
<feature type="chain" id="PRO_5020040524" evidence="1">
    <location>
        <begin position="21"/>
        <end position="122"/>
    </location>
</feature>
<dbReference type="EMBL" id="MH890687">
    <property type="protein sequence ID" value="QCF40885.1"/>
    <property type="molecule type" value="mRNA"/>
</dbReference>
<proteinExistence type="evidence at transcript level"/>
<reference evidence="2" key="1">
    <citation type="submission" date="2018-09" db="EMBL/GenBank/DDBJ databases">
        <authorList>
            <person name="Vassilevski A.A."/>
            <person name="Kozlov S.A."/>
            <person name="Grishin E.V."/>
        </authorList>
    </citation>
    <scope>NUCLEOTIDE SEQUENCE</scope>
    <source>
        <tissue evidence="2">Venom gland</tissue>
    </source>
</reference>
<dbReference type="AlphaFoldDB" id="A0A4D6Q7V4"/>
<accession>A0A4D6Q7V4</accession>
<protein>
    <submittedName>
        <fullName evidence="2">Oxyopinin 1c</fullName>
    </submittedName>
</protein>
<sequence>MNFYSVAVLLLLALAYNASCTQYDESYEVLDDQAMEDQFDNELAVEVLGSIDNEDTLNALVSLMELEQPEEEARFRGLAKLLKIGLKSFARVLKKILPKAAKAGKSLAKSLADENAIRQQNQ</sequence>
<organism evidence="2">
    <name type="scientific">Oxyopes takobius</name>
    <name type="common">Lynx spider</name>
    <name type="synonym">Oxyopes foliiformis</name>
    <dbReference type="NCBI Taxonomy" id="666126"/>
    <lineage>
        <taxon>Eukaryota</taxon>
        <taxon>Metazoa</taxon>
        <taxon>Ecdysozoa</taxon>
        <taxon>Arthropoda</taxon>
        <taxon>Chelicerata</taxon>
        <taxon>Arachnida</taxon>
        <taxon>Araneae</taxon>
        <taxon>Araneomorphae</taxon>
        <taxon>Entelegynae</taxon>
        <taxon>Lycosoidea</taxon>
        <taxon>Oxyopidae</taxon>
        <taxon>Oxyopes</taxon>
    </lineage>
</organism>
<name>A0A4D6Q7V4_OXYTA</name>